<dbReference type="SMART" id="SM00450">
    <property type="entry name" value="RHOD"/>
    <property type="match status" value="1"/>
</dbReference>
<accession>A0ABW5KS26</accession>
<evidence type="ECO:0000313" key="3">
    <source>
        <dbReference type="EMBL" id="MFD2551068.1"/>
    </source>
</evidence>
<dbReference type="SUPFAM" id="SSF52821">
    <property type="entry name" value="Rhodanese/Cell cycle control phosphatase"/>
    <property type="match status" value="1"/>
</dbReference>
<dbReference type="RefSeq" id="WP_376892138.1">
    <property type="nucleotide sequence ID" value="NZ_JBHULS010000002.1"/>
</dbReference>
<evidence type="ECO:0000256" key="1">
    <source>
        <dbReference type="SAM" id="SignalP"/>
    </source>
</evidence>
<dbReference type="Pfam" id="PF00581">
    <property type="entry name" value="Rhodanese"/>
    <property type="match status" value="1"/>
</dbReference>
<gene>
    <name evidence="3" type="ORF">ACFSQP_04500</name>
</gene>
<evidence type="ECO:0000313" key="4">
    <source>
        <dbReference type="Proteomes" id="UP001597472"/>
    </source>
</evidence>
<keyword evidence="4" id="KW-1185">Reference proteome</keyword>
<evidence type="ECO:0000259" key="2">
    <source>
        <dbReference type="PROSITE" id="PS50206"/>
    </source>
</evidence>
<name>A0ABW5KS26_9FLAO</name>
<feature type="chain" id="PRO_5045340302" evidence="1">
    <location>
        <begin position="19"/>
        <end position="118"/>
    </location>
</feature>
<keyword evidence="1" id="KW-0732">Signal</keyword>
<dbReference type="InterPro" id="IPR036873">
    <property type="entry name" value="Rhodanese-like_dom_sf"/>
</dbReference>
<comment type="caution">
    <text evidence="3">The sequence shown here is derived from an EMBL/GenBank/DDBJ whole genome shotgun (WGS) entry which is preliminary data.</text>
</comment>
<proteinExistence type="predicted"/>
<feature type="domain" description="Rhodanese" evidence="2">
    <location>
        <begin position="36"/>
        <end position="118"/>
    </location>
</feature>
<dbReference type="PANTHER" id="PTHR45431:SF3">
    <property type="entry name" value="RHODANESE-LIKE DOMAIN-CONTAINING PROTEIN 15, CHLOROPLASTIC"/>
    <property type="match status" value="1"/>
</dbReference>
<dbReference type="EMBL" id="JBHULS010000002">
    <property type="protein sequence ID" value="MFD2551068.1"/>
    <property type="molecule type" value="Genomic_DNA"/>
</dbReference>
<dbReference type="Gene3D" id="3.40.250.10">
    <property type="entry name" value="Rhodanese-like domain"/>
    <property type="match status" value="1"/>
</dbReference>
<feature type="signal peptide" evidence="1">
    <location>
        <begin position="1"/>
        <end position="18"/>
    </location>
</feature>
<dbReference type="PROSITE" id="PS50206">
    <property type="entry name" value="RHODANESE_3"/>
    <property type="match status" value="1"/>
</dbReference>
<dbReference type="InterPro" id="IPR052367">
    <property type="entry name" value="Thiosulfate_ST/Rhodanese-like"/>
</dbReference>
<reference evidence="4" key="1">
    <citation type="journal article" date="2019" name="Int. J. Syst. Evol. Microbiol.">
        <title>The Global Catalogue of Microorganisms (GCM) 10K type strain sequencing project: providing services to taxonomists for standard genome sequencing and annotation.</title>
        <authorList>
            <consortium name="The Broad Institute Genomics Platform"/>
            <consortium name="The Broad Institute Genome Sequencing Center for Infectious Disease"/>
            <person name="Wu L."/>
            <person name="Ma J."/>
        </authorList>
    </citation>
    <scope>NUCLEOTIDE SEQUENCE [LARGE SCALE GENOMIC DNA]</scope>
    <source>
        <strain evidence="4">KCTC 42587</strain>
    </source>
</reference>
<organism evidence="3 4">
    <name type="scientific">Bizionia sediminis</name>
    <dbReference type="NCBI Taxonomy" id="1737064"/>
    <lineage>
        <taxon>Bacteria</taxon>
        <taxon>Pseudomonadati</taxon>
        <taxon>Bacteroidota</taxon>
        <taxon>Flavobacteriia</taxon>
        <taxon>Flavobacteriales</taxon>
        <taxon>Flavobacteriaceae</taxon>
        <taxon>Bizionia</taxon>
    </lineage>
</organism>
<protein>
    <submittedName>
        <fullName evidence="3">Rhodanese-like domain-containing protein</fullName>
    </submittedName>
</protein>
<dbReference type="PANTHER" id="PTHR45431">
    <property type="entry name" value="RHODANESE-LIKE DOMAIN-CONTAINING PROTEIN 15, CHLOROPLASTIC"/>
    <property type="match status" value="1"/>
</dbReference>
<dbReference type="CDD" id="cd00158">
    <property type="entry name" value="RHOD"/>
    <property type="match status" value="1"/>
</dbReference>
<sequence>MKQIIVIISFMSMLFGTAQNSALKVLPVETYKEQINAGAVQLVDVRTPKEFQAGHIKNAKNIDFFDASFETQFEKFDKQKPLYIYCRSGNRSGKAAKKLSALGFTEIYDLKGGYLNWN</sequence>
<dbReference type="InterPro" id="IPR001763">
    <property type="entry name" value="Rhodanese-like_dom"/>
</dbReference>
<dbReference type="Proteomes" id="UP001597472">
    <property type="component" value="Unassembled WGS sequence"/>
</dbReference>